<sequence>MKYQLHPDAWEAVDFNTALKINDNENNQMNEIVAECEFNEKIIEETNESNNRKKYTLMEYKNKYYAIKNKKLKEIQSYNKRRASKRIENMNKVPEKKKNNKRFNDNYKYVTTLIKNPKIKTKKLCKDVNFSIAFPTINSWFKLYIGYTILMIYLLLIIYYRSQFDMYPVNVIRVS</sequence>
<evidence type="ECO:0000313" key="2">
    <source>
        <dbReference type="Proteomes" id="UP000038045"/>
    </source>
</evidence>
<keyword evidence="1" id="KW-0812">Transmembrane</keyword>
<keyword evidence="1" id="KW-0472">Membrane</keyword>
<protein>
    <submittedName>
        <fullName evidence="3">Uncharacterized protein</fullName>
    </submittedName>
</protein>
<reference evidence="3" key="1">
    <citation type="submission" date="2017-02" db="UniProtKB">
        <authorList>
            <consortium name="WormBaseParasite"/>
        </authorList>
    </citation>
    <scope>IDENTIFICATION</scope>
</reference>
<accession>A0A0N4ZPB5</accession>
<keyword evidence="2" id="KW-1185">Reference proteome</keyword>
<dbReference type="WBParaSite" id="PTRK_0001037600.1">
    <property type="protein sequence ID" value="PTRK_0001037600.1"/>
    <property type="gene ID" value="PTRK_0001037600"/>
</dbReference>
<organism evidence="2 3">
    <name type="scientific">Parastrongyloides trichosuri</name>
    <name type="common">Possum-specific nematode worm</name>
    <dbReference type="NCBI Taxonomy" id="131310"/>
    <lineage>
        <taxon>Eukaryota</taxon>
        <taxon>Metazoa</taxon>
        <taxon>Ecdysozoa</taxon>
        <taxon>Nematoda</taxon>
        <taxon>Chromadorea</taxon>
        <taxon>Rhabditida</taxon>
        <taxon>Tylenchina</taxon>
        <taxon>Panagrolaimomorpha</taxon>
        <taxon>Strongyloidoidea</taxon>
        <taxon>Strongyloididae</taxon>
        <taxon>Parastrongyloides</taxon>
    </lineage>
</organism>
<proteinExistence type="predicted"/>
<name>A0A0N4ZPB5_PARTI</name>
<dbReference type="Proteomes" id="UP000038045">
    <property type="component" value="Unplaced"/>
</dbReference>
<keyword evidence="1" id="KW-1133">Transmembrane helix</keyword>
<evidence type="ECO:0000256" key="1">
    <source>
        <dbReference type="SAM" id="Phobius"/>
    </source>
</evidence>
<evidence type="ECO:0000313" key="3">
    <source>
        <dbReference type="WBParaSite" id="PTRK_0001037600.1"/>
    </source>
</evidence>
<dbReference type="AlphaFoldDB" id="A0A0N4ZPB5"/>
<feature type="transmembrane region" description="Helical" evidence="1">
    <location>
        <begin position="140"/>
        <end position="160"/>
    </location>
</feature>